<dbReference type="GO" id="GO:0032298">
    <property type="term" value="P:positive regulation of DNA-templated DNA replication initiation"/>
    <property type="evidence" value="ECO:0007669"/>
    <property type="project" value="TreeGrafter"/>
</dbReference>
<reference evidence="1 2" key="1">
    <citation type="submission" date="2017-02" db="EMBL/GenBank/DDBJ databases">
        <title>Draft genome sequence of Moraxella lincolnii CCUG 9405T type strain.</title>
        <authorList>
            <person name="Salva-Serra F."/>
            <person name="Engstrom-Jakobsson H."/>
            <person name="Thorell K."/>
            <person name="Jaen-Luchoro D."/>
            <person name="Gonzales-Siles L."/>
            <person name="Karlsson R."/>
            <person name="Yazdan S."/>
            <person name="Boulund F."/>
            <person name="Johnning A."/>
            <person name="Engstrand L."/>
            <person name="Kristiansson E."/>
            <person name="Moore E."/>
        </authorList>
    </citation>
    <scope>NUCLEOTIDE SEQUENCE [LARGE SCALE GENOMIC DNA]</scope>
    <source>
        <strain evidence="1 2">CCUG 9405</strain>
    </source>
</reference>
<proteinExistence type="predicted"/>
<dbReference type="Proteomes" id="UP000191094">
    <property type="component" value="Unassembled WGS sequence"/>
</dbReference>
<name>A0A1T0CJG2_9GAMM</name>
<dbReference type="RefSeq" id="WP_078306337.1">
    <property type="nucleotide sequence ID" value="NZ_MUYT01000002.1"/>
</dbReference>
<gene>
    <name evidence="1" type="ORF">B0682_01435</name>
</gene>
<dbReference type="InterPro" id="IPR007459">
    <property type="entry name" value="DNA_pol3_chi"/>
</dbReference>
<keyword evidence="2" id="KW-1185">Reference proteome</keyword>
<dbReference type="OrthoDB" id="5297568at2"/>
<dbReference type="PANTHER" id="PTHR38767:SF1">
    <property type="entry name" value="DNA POLYMERASE III SUBUNIT CHI"/>
    <property type="match status" value="1"/>
</dbReference>
<sequence>MTQITFYILQNSGQPLSQVSEQDVLLLFVCRLCQAMLDKSEHSVVLDDNVSRLERLDEWLWSFAPTSFMPHDGFVESSVEQFLASVAPIRLLNNASWLSASDAKVPWNGVVINLSATPLTLPNAVASQAVASMDGLADESVVCAPSRLLEIIAGNEADKEIGRTKYRHYQRQGHQPKHHVLSLYPNK</sequence>
<protein>
    <recommendedName>
        <fullName evidence="3">DNA polymerase III subunit chi</fullName>
    </recommendedName>
</protein>
<comment type="caution">
    <text evidence="1">The sequence shown here is derived from an EMBL/GenBank/DDBJ whole genome shotgun (WGS) entry which is preliminary data.</text>
</comment>
<organism evidence="1 2">
    <name type="scientific">Lwoffella lincolnii</name>
    <dbReference type="NCBI Taxonomy" id="90241"/>
    <lineage>
        <taxon>Bacteria</taxon>
        <taxon>Pseudomonadati</taxon>
        <taxon>Pseudomonadota</taxon>
        <taxon>Gammaproteobacteria</taxon>
        <taxon>Moraxellales</taxon>
        <taxon>Moraxellaceae</taxon>
        <taxon>Lwoffella</taxon>
    </lineage>
</organism>
<evidence type="ECO:0008006" key="3">
    <source>
        <dbReference type="Google" id="ProtNLM"/>
    </source>
</evidence>
<evidence type="ECO:0000313" key="1">
    <source>
        <dbReference type="EMBL" id="OOS22487.1"/>
    </source>
</evidence>
<dbReference type="Gene3D" id="3.40.50.10110">
    <property type="entry name" value="DNA polymerase III subunit chi"/>
    <property type="match status" value="1"/>
</dbReference>
<dbReference type="GO" id="GO:0003677">
    <property type="term" value="F:DNA binding"/>
    <property type="evidence" value="ECO:0007669"/>
    <property type="project" value="InterPro"/>
</dbReference>
<dbReference type="Pfam" id="PF04364">
    <property type="entry name" value="DNA_pol3_chi"/>
    <property type="match status" value="1"/>
</dbReference>
<dbReference type="GO" id="GO:0003887">
    <property type="term" value="F:DNA-directed DNA polymerase activity"/>
    <property type="evidence" value="ECO:0007669"/>
    <property type="project" value="InterPro"/>
</dbReference>
<dbReference type="GO" id="GO:0006260">
    <property type="term" value="P:DNA replication"/>
    <property type="evidence" value="ECO:0007669"/>
    <property type="project" value="InterPro"/>
</dbReference>
<dbReference type="EMBL" id="MUYT01000002">
    <property type="protein sequence ID" value="OOS22487.1"/>
    <property type="molecule type" value="Genomic_DNA"/>
</dbReference>
<dbReference type="InterPro" id="IPR036768">
    <property type="entry name" value="PolIII_chi_sf"/>
</dbReference>
<dbReference type="PANTHER" id="PTHR38767">
    <property type="entry name" value="DNA POLYMERASE III SUBUNIT CHI"/>
    <property type="match status" value="1"/>
</dbReference>
<evidence type="ECO:0000313" key="2">
    <source>
        <dbReference type="Proteomes" id="UP000191094"/>
    </source>
</evidence>
<dbReference type="AlphaFoldDB" id="A0A1T0CJG2"/>
<dbReference type="STRING" id="90241.B0682_01435"/>
<accession>A0A1T0CJG2</accession>
<dbReference type="SUPFAM" id="SSF102400">
    <property type="entry name" value="DNA polymerase III chi subunit"/>
    <property type="match status" value="1"/>
</dbReference>